<dbReference type="RefSeq" id="WP_094092520.1">
    <property type="nucleotide sequence ID" value="NZ_BMHF01000008.1"/>
</dbReference>
<feature type="domain" description="Magnesium transporter MgtE intracellular" evidence="3">
    <location>
        <begin position="149"/>
        <end position="201"/>
    </location>
</feature>
<proteinExistence type="predicted"/>
<dbReference type="Pfam" id="PF03448">
    <property type="entry name" value="MgtE_N"/>
    <property type="match status" value="1"/>
</dbReference>
<organism evidence="4 5">
    <name type="scientific">Paenibacillus physcomitrellae</name>
    <dbReference type="NCBI Taxonomy" id="1619311"/>
    <lineage>
        <taxon>Bacteria</taxon>
        <taxon>Bacillati</taxon>
        <taxon>Bacillota</taxon>
        <taxon>Bacilli</taxon>
        <taxon>Bacillales</taxon>
        <taxon>Paenibacillaceae</taxon>
        <taxon>Paenibacillus</taxon>
    </lineage>
</organism>
<evidence type="ECO:0000259" key="3">
    <source>
        <dbReference type="Pfam" id="PF03448"/>
    </source>
</evidence>
<protein>
    <recommendedName>
        <fullName evidence="3">Magnesium transporter MgtE intracellular domain-containing protein</fullName>
    </recommendedName>
</protein>
<dbReference type="SUPFAM" id="SSF158791">
    <property type="entry name" value="MgtE N-terminal domain-like"/>
    <property type="match status" value="1"/>
</dbReference>
<sequence>MAQAELEEKETGGGFGRFLFFVTPILFTIVLLGVLLTLLNKDVQNKALTALNKVPFVNQWVPDPVKTGAEGQKDTAEQEKSSEATIKELKNQLAEQQKQIQKANEQTAQQSEKVNDLQAKLDEATQKNNEQAQQTANEAAENYQKQVKQLAQLYGEMNASKAASIMSNLTTEENVLLFNAMSNESKSAILEKMDPKEAAEISIRLKDAEPSEDLAIAALQSRLKKDESAGSQSTGSSAASGLDTTQLSQTFATMDPTKAAKLLLQTNTISPEKTLSILHAVDDATRSRILAAMSDEDDVATAKILNKLVSSK</sequence>
<feature type="transmembrane region" description="Helical" evidence="2">
    <location>
        <begin position="18"/>
        <end position="39"/>
    </location>
</feature>
<evidence type="ECO:0000313" key="4">
    <source>
        <dbReference type="EMBL" id="GGA39745.1"/>
    </source>
</evidence>
<evidence type="ECO:0000313" key="5">
    <source>
        <dbReference type="Proteomes" id="UP000609323"/>
    </source>
</evidence>
<gene>
    <name evidence="4" type="ORF">GCM10010917_26240</name>
</gene>
<keyword evidence="2" id="KW-0472">Membrane</keyword>
<accession>A0ABQ1GA74</accession>
<feature type="region of interest" description="Disordered" evidence="1">
    <location>
        <begin position="62"/>
        <end position="83"/>
    </location>
</feature>
<keyword evidence="2" id="KW-0812">Transmembrane</keyword>
<comment type="caution">
    <text evidence="4">The sequence shown here is derived from an EMBL/GenBank/DDBJ whole genome shotgun (WGS) entry which is preliminary data.</text>
</comment>
<feature type="compositionally biased region" description="Basic and acidic residues" evidence="1">
    <location>
        <begin position="71"/>
        <end position="83"/>
    </location>
</feature>
<dbReference type="InterPro" id="IPR006668">
    <property type="entry name" value="Mg_transptr_MgtE_intracell_dom"/>
</dbReference>
<reference evidence="5" key="1">
    <citation type="journal article" date="2019" name="Int. J. Syst. Evol. Microbiol.">
        <title>The Global Catalogue of Microorganisms (GCM) 10K type strain sequencing project: providing services to taxonomists for standard genome sequencing and annotation.</title>
        <authorList>
            <consortium name="The Broad Institute Genomics Platform"/>
            <consortium name="The Broad Institute Genome Sequencing Center for Infectious Disease"/>
            <person name="Wu L."/>
            <person name="Ma J."/>
        </authorList>
    </citation>
    <scope>NUCLEOTIDE SEQUENCE [LARGE SCALE GENOMIC DNA]</scope>
    <source>
        <strain evidence="5">CGMCC 1.15044</strain>
    </source>
</reference>
<keyword evidence="5" id="KW-1185">Reference proteome</keyword>
<dbReference type="Proteomes" id="UP000609323">
    <property type="component" value="Unassembled WGS sequence"/>
</dbReference>
<dbReference type="Gene3D" id="1.25.60.10">
    <property type="entry name" value="MgtE N-terminal domain-like"/>
    <property type="match status" value="1"/>
</dbReference>
<keyword evidence="2" id="KW-1133">Transmembrane helix</keyword>
<dbReference type="InterPro" id="IPR038076">
    <property type="entry name" value="MgtE_N_sf"/>
</dbReference>
<dbReference type="EMBL" id="BMHF01000008">
    <property type="protein sequence ID" value="GGA39745.1"/>
    <property type="molecule type" value="Genomic_DNA"/>
</dbReference>
<evidence type="ECO:0000256" key="2">
    <source>
        <dbReference type="SAM" id="Phobius"/>
    </source>
</evidence>
<evidence type="ECO:0000256" key="1">
    <source>
        <dbReference type="SAM" id="MobiDB-lite"/>
    </source>
</evidence>
<name>A0ABQ1GA74_9BACL</name>